<dbReference type="InterPro" id="IPR029063">
    <property type="entry name" value="SAM-dependent_MTases_sf"/>
</dbReference>
<keyword evidence="2" id="KW-0808">Transferase</keyword>
<accession>A0A6S6W271</accession>
<dbReference type="Gene3D" id="3.40.50.150">
    <property type="entry name" value="Vaccinia Virus protein VP39"/>
    <property type="match status" value="1"/>
</dbReference>
<gene>
    <name evidence="2" type="ORF">PTTW11_05615</name>
</gene>
<dbReference type="InterPro" id="IPR013217">
    <property type="entry name" value="Methyltransf_12"/>
</dbReference>
<evidence type="ECO:0000313" key="2">
    <source>
        <dbReference type="EMBL" id="CAE7174336.1"/>
    </source>
</evidence>
<evidence type="ECO:0000259" key="1">
    <source>
        <dbReference type="Pfam" id="PF08242"/>
    </source>
</evidence>
<organism evidence="2 3">
    <name type="scientific">Pyrenophora teres f. teres</name>
    <dbReference type="NCBI Taxonomy" id="97479"/>
    <lineage>
        <taxon>Eukaryota</taxon>
        <taxon>Fungi</taxon>
        <taxon>Dikarya</taxon>
        <taxon>Ascomycota</taxon>
        <taxon>Pezizomycotina</taxon>
        <taxon>Dothideomycetes</taxon>
        <taxon>Pleosporomycetidae</taxon>
        <taxon>Pleosporales</taxon>
        <taxon>Pleosporineae</taxon>
        <taxon>Pleosporaceae</taxon>
        <taxon>Pyrenophora</taxon>
    </lineage>
</organism>
<feature type="domain" description="Methyltransferase type 12" evidence="1">
    <location>
        <begin position="70"/>
        <end position="181"/>
    </location>
</feature>
<protein>
    <submittedName>
        <fullName evidence="2">Methyltransferase</fullName>
    </submittedName>
</protein>
<dbReference type="EMBL" id="HG992981">
    <property type="protein sequence ID" value="CAE7174336.1"/>
    <property type="molecule type" value="Genomic_DNA"/>
</dbReference>
<evidence type="ECO:0000313" key="3">
    <source>
        <dbReference type="Proteomes" id="UP000472372"/>
    </source>
</evidence>
<dbReference type="SUPFAM" id="SSF53335">
    <property type="entry name" value="S-adenosyl-L-methionine-dependent methyltransferases"/>
    <property type="match status" value="1"/>
</dbReference>
<reference evidence="2" key="1">
    <citation type="submission" date="2021-02" db="EMBL/GenBank/DDBJ databases">
        <authorList>
            <person name="Syme A R."/>
            <person name="Syme A R."/>
            <person name="Moolhuijzen P."/>
        </authorList>
    </citation>
    <scope>NUCLEOTIDE SEQUENCE</scope>
    <source>
        <strain evidence="2">W1-1</strain>
    </source>
</reference>
<dbReference type="GO" id="GO:0032259">
    <property type="term" value="P:methylation"/>
    <property type="evidence" value="ECO:0007669"/>
    <property type="project" value="UniProtKB-KW"/>
</dbReference>
<dbReference type="GO" id="GO:0008168">
    <property type="term" value="F:methyltransferase activity"/>
    <property type="evidence" value="ECO:0007669"/>
    <property type="project" value="UniProtKB-KW"/>
</dbReference>
<dbReference type="CDD" id="cd02440">
    <property type="entry name" value="AdoMet_MTases"/>
    <property type="match status" value="1"/>
</dbReference>
<keyword evidence="2" id="KW-0489">Methyltransferase</keyword>
<dbReference type="AlphaFoldDB" id="A0A6S6W271"/>
<name>A0A6S6W271_9PLEO</name>
<dbReference type="Pfam" id="PF08242">
    <property type="entry name" value="Methyltransf_12"/>
    <property type="match status" value="1"/>
</dbReference>
<dbReference type="Proteomes" id="UP000472372">
    <property type="component" value="Chromosome 5"/>
</dbReference>
<proteinExistence type="predicted"/>
<sequence>MAVVDSAAGAAIYFPLFLRTLYDTLVLWFYCSYIWRCSSTKLRIFYNNRISSMEKQASVSTKSSDPLRLLDIGVGTGYFLEHAPLPAGCEVTLVDLNHHCLKAAASRVVKSHPSAHVRTVHADFLDPDMGSKSAISPDRLGEAKFDVVSCYLLLHCLPGPPERKAEAVIRLHRYLNTNGVIVGATVLGKGVTHNLPARAIMALHNFLGIFDNYQDDVQGLIGPLQTFFETVNWEVVGTTLLFEVKEPKL</sequence>